<dbReference type="Proteomes" id="UP001476247">
    <property type="component" value="Unassembled WGS sequence"/>
</dbReference>
<feature type="domain" description="Enkurin" evidence="3">
    <location>
        <begin position="357"/>
        <end position="411"/>
    </location>
</feature>
<keyword evidence="5" id="KW-1185">Reference proteome</keyword>
<feature type="compositionally biased region" description="Low complexity" evidence="2">
    <location>
        <begin position="331"/>
        <end position="340"/>
    </location>
</feature>
<feature type="compositionally biased region" description="Low complexity" evidence="2">
    <location>
        <begin position="1"/>
        <end position="14"/>
    </location>
</feature>
<organism evidence="4 5">
    <name type="scientific">Helicostylum pulchrum</name>
    <dbReference type="NCBI Taxonomy" id="562976"/>
    <lineage>
        <taxon>Eukaryota</taxon>
        <taxon>Fungi</taxon>
        <taxon>Fungi incertae sedis</taxon>
        <taxon>Mucoromycota</taxon>
        <taxon>Mucoromycotina</taxon>
        <taxon>Mucoromycetes</taxon>
        <taxon>Mucorales</taxon>
        <taxon>Mucorineae</taxon>
        <taxon>Mucoraceae</taxon>
        <taxon>Helicostylum</taxon>
    </lineage>
</organism>
<reference evidence="4 5" key="1">
    <citation type="submission" date="2024-04" db="EMBL/GenBank/DDBJ databases">
        <title>genome sequences of Mucor flavus KT1a and Helicostylum pulchrum KT1b strains isolation_sourced from the surface of a dry-aged beef.</title>
        <authorList>
            <person name="Toyotome T."/>
            <person name="Hosono M."/>
            <person name="Torimaru M."/>
            <person name="Fukuda K."/>
            <person name="Mikami N."/>
        </authorList>
    </citation>
    <scope>NUCLEOTIDE SEQUENCE [LARGE SCALE GENOMIC DNA]</scope>
    <source>
        <strain evidence="4 5">KT1b</strain>
    </source>
</reference>
<feature type="coiled-coil region" evidence="1">
    <location>
        <begin position="355"/>
        <end position="412"/>
    </location>
</feature>
<dbReference type="EMBL" id="BAABUJ010000018">
    <property type="protein sequence ID" value="GAA5801227.1"/>
    <property type="molecule type" value="Genomic_DNA"/>
</dbReference>
<dbReference type="Pfam" id="PF13864">
    <property type="entry name" value="Enkurin"/>
    <property type="match status" value="1"/>
</dbReference>
<feature type="coiled-coil region" evidence="1">
    <location>
        <begin position="135"/>
        <end position="222"/>
    </location>
</feature>
<keyword evidence="1" id="KW-0175">Coiled coil</keyword>
<feature type="region of interest" description="Disordered" evidence="2">
    <location>
        <begin position="295"/>
        <end position="315"/>
    </location>
</feature>
<proteinExistence type="predicted"/>
<evidence type="ECO:0000259" key="3">
    <source>
        <dbReference type="Pfam" id="PF13864"/>
    </source>
</evidence>
<feature type="compositionally biased region" description="Polar residues" evidence="2">
    <location>
        <begin position="341"/>
        <end position="353"/>
    </location>
</feature>
<protein>
    <recommendedName>
        <fullName evidence="3">Enkurin domain-containing protein</fullName>
    </recommendedName>
</protein>
<name>A0ABP9Y2K8_9FUNG</name>
<accession>A0ABP9Y2K8</accession>
<evidence type="ECO:0000256" key="2">
    <source>
        <dbReference type="SAM" id="MobiDB-lite"/>
    </source>
</evidence>
<feature type="region of interest" description="Disordered" evidence="2">
    <location>
        <begin position="1"/>
        <end position="23"/>
    </location>
</feature>
<dbReference type="InterPro" id="IPR027012">
    <property type="entry name" value="Enkurin_dom"/>
</dbReference>
<feature type="coiled-coil region" evidence="1">
    <location>
        <begin position="258"/>
        <end position="285"/>
    </location>
</feature>
<evidence type="ECO:0000256" key="1">
    <source>
        <dbReference type="SAM" id="Coils"/>
    </source>
</evidence>
<evidence type="ECO:0000313" key="4">
    <source>
        <dbReference type="EMBL" id="GAA5801227.1"/>
    </source>
</evidence>
<sequence>MRSSGLSQLPLQQQNEHHNAPPLPIKVIQKQPRVDLPKAISHDSIALQQHVDTNNQKLDISYESIVTPTAAISHREEDDNNKQLLEQKESAIVYSTEQPNVTPITMTKKNSNTSDSSFVVVKSNDDIHTADINKNEELLTIISNLNIELQNEKATVNVLQKQKEAVTKDLDYFELTVDELLNEKTDLLQQLEDEKIKNQQYLDDLNLSLEKQKATADNARDQSFAVDQTKLEFEASQEKWRQDQTELLSDITSKDKTIRELRSKLSKSQEQVETLKSTMDQLIKSHTDEMTRTIADKEKSSLPLHTPNGSPRIHPNKIDPDCQTQSSPIIPLPTSSTPFTNMSRTESTDQSSEYNHDLDDQLMKLTKEKEKLASIYSKIPLTGSGPQFRRRKEELEAMLDQVDSQLSKVKQKIRRS</sequence>
<gene>
    <name evidence="4" type="ORF">HPULCUR_006671</name>
</gene>
<feature type="region of interest" description="Disordered" evidence="2">
    <location>
        <begin position="331"/>
        <end position="353"/>
    </location>
</feature>
<comment type="caution">
    <text evidence="4">The sequence shown here is derived from an EMBL/GenBank/DDBJ whole genome shotgun (WGS) entry which is preliminary data.</text>
</comment>
<evidence type="ECO:0000313" key="5">
    <source>
        <dbReference type="Proteomes" id="UP001476247"/>
    </source>
</evidence>